<reference evidence="2" key="1">
    <citation type="submission" date="2025-08" db="UniProtKB">
        <authorList>
            <consortium name="RefSeq"/>
        </authorList>
    </citation>
    <scope>IDENTIFICATION</scope>
</reference>
<dbReference type="AlphaFoldDB" id="A0A1U8BC35"/>
<dbReference type="PROSITE" id="PS00636">
    <property type="entry name" value="DNAJ_1"/>
    <property type="match status" value="1"/>
</dbReference>
<dbReference type="PANTHER" id="PTHR45181:SF4">
    <property type="entry name" value="HEAT SHOCK PROTEIN DNAJ WITH TETRATRICOPEPTIDE REPEAT-CONTAINING PROTEIN"/>
    <property type="match status" value="1"/>
</dbReference>
<dbReference type="Gene3D" id="1.25.40.10">
    <property type="entry name" value="Tetratricopeptide repeat domain"/>
    <property type="match status" value="1"/>
</dbReference>
<dbReference type="OrthoDB" id="10250354at2759"/>
<dbReference type="eggNOG" id="KOG0550">
    <property type="taxonomic scope" value="Eukaryota"/>
</dbReference>
<dbReference type="SMART" id="SM00028">
    <property type="entry name" value="TPR"/>
    <property type="match status" value="4"/>
</dbReference>
<dbReference type="PRINTS" id="PR00625">
    <property type="entry name" value="JDOMAIN"/>
</dbReference>
<dbReference type="CDD" id="cd06257">
    <property type="entry name" value="DnaJ"/>
    <property type="match status" value="1"/>
</dbReference>
<dbReference type="InterPro" id="IPR019734">
    <property type="entry name" value="TPR_rpt"/>
</dbReference>
<dbReference type="PANTHER" id="PTHR45181">
    <property type="entry name" value="HEAT SHOCK PROTEIN DNAJ WITH TETRATRICOPEPTIDE REPEAT-CONTAINING PROTEIN"/>
    <property type="match status" value="1"/>
</dbReference>
<name>A0A1U8BC35_NELNU</name>
<dbReference type="SUPFAM" id="SSF46565">
    <property type="entry name" value="Chaperone J-domain"/>
    <property type="match status" value="1"/>
</dbReference>
<sequence>MGIDCKPVKEASDGLQKSLLVADYMDQATELLKKTTSEAAKSAMDVISKGLMISPYSEKLLKMKASALLNLKKYSEVIQLCKQISEYAEQHCGTASAHGQSDPQNANNYSFWPWRQEISFKAIAGKLELCENILDELIKNLKKEKSVPEKDVSDHKPLSPMAAGDKAFQSGNYSDAVKHYTAALSCKNRSHHFVASCIRHRASAYKALGQITDAIADCSLAISLDGNYPKANYLRATLYEIIRDYGQAVTDLQRYIYLIQKQSKSMVNQSCGGLTRGQIDSNEAHQKLSRAEKEAKRGTPLDMYLILGIKPSATASDIKKAYHKAFLRHHPDKTSQLLAKIGIRDAGPCKEIGNKVRKDAEMLFKIIGQAYAVLSDPIQRSSYDRGEGQREAKRRT</sequence>
<dbReference type="GeneID" id="104609495"/>
<dbReference type="InterPro" id="IPR001623">
    <property type="entry name" value="DnaJ_domain"/>
</dbReference>
<keyword evidence="1" id="KW-1185">Reference proteome</keyword>
<dbReference type="Gene3D" id="1.10.287.110">
    <property type="entry name" value="DnaJ domain"/>
    <property type="match status" value="1"/>
</dbReference>
<dbReference type="InterPro" id="IPR011990">
    <property type="entry name" value="TPR-like_helical_dom_sf"/>
</dbReference>
<dbReference type="STRING" id="4432.A0A1U8BC35"/>
<organism evidence="1 2">
    <name type="scientific">Nelumbo nucifera</name>
    <name type="common">Sacred lotus</name>
    <dbReference type="NCBI Taxonomy" id="4432"/>
    <lineage>
        <taxon>Eukaryota</taxon>
        <taxon>Viridiplantae</taxon>
        <taxon>Streptophyta</taxon>
        <taxon>Embryophyta</taxon>
        <taxon>Tracheophyta</taxon>
        <taxon>Spermatophyta</taxon>
        <taxon>Magnoliopsida</taxon>
        <taxon>Proteales</taxon>
        <taxon>Nelumbonaceae</taxon>
        <taxon>Nelumbo</taxon>
    </lineage>
</organism>
<dbReference type="SMART" id="SM00271">
    <property type="entry name" value="DnaJ"/>
    <property type="match status" value="1"/>
</dbReference>
<dbReference type="RefSeq" id="XP_010274129.1">
    <property type="nucleotide sequence ID" value="XM_010275827.2"/>
</dbReference>
<evidence type="ECO:0000313" key="1">
    <source>
        <dbReference type="Proteomes" id="UP000189703"/>
    </source>
</evidence>
<dbReference type="InterPro" id="IPR018253">
    <property type="entry name" value="DnaJ_domain_CS"/>
</dbReference>
<protein>
    <submittedName>
        <fullName evidence="2">DnaJ homolog subfamily C member 7 homolog</fullName>
    </submittedName>
</protein>
<dbReference type="PROSITE" id="PS50076">
    <property type="entry name" value="DNAJ_2"/>
    <property type="match status" value="1"/>
</dbReference>
<evidence type="ECO:0000313" key="2">
    <source>
        <dbReference type="RefSeq" id="XP_010274129.1"/>
    </source>
</evidence>
<dbReference type="Pfam" id="PF00226">
    <property type="entry name" value="DnaJ"/>
    <property type="match status" value="1"/>
</dbReference>
<gene>
    <name evidence="2" type="primary">LOC104609495</name>
</gene>
<dbReference type="SUPFAM" id="SSF48452">
    <property type="entry name" value="TPR-like"/>
    <property type="match status" value="1"/>
</dbReference>
<dbReference type="Proteomes" id="UP000189703">
    <property type="component" value="Unplaced"/>
</dbReference>
<accession>A0A1U8BC35</accession>
<dbReference type="InterPro" id="IPR036869">
    <property type="entry name" value="J_dom_sf"/>
</dbReference>
<dbReference type="KEGG" id="nnu:104609495"/>
<proteinExistence type="predicted"/>